<feature type="domain" description="CRM" evidence="3">
    <location>
        <begin position="1"/>
        <end position="88"/>
    </location>
</feature>
<keyword evidence="1 2" id="KW-0694">RNA-binding</keyword>
<dbReference type="PROSITE" id="PS51295">
    <property type="entry name" value="CRM"/>
    <property type="match status" value="1"/>
</dbReference>
<dbReference type="PANTHER" id="PTHR40065">
    <property type="entry name" value="RNA-BINDING PROTEIN YHBY"/>
    <property type="match status" value="1"/>
</dbReference>
<dbReference type="Pfam" id="PF01985">
    <property type="entry name" value="CRS1_YhbY"/>
    <property type="match status" value="1"/>
</dbReference>
<dbReference type="PANTHER" id="PTHR40065:SF3">
    <property type="entry name" value="RNA-BINDING PROTEIN YHBY"/>
    <property type="match status" value="1"/>
</dbReference>
<dbReference type="EMBL" id="JACHHK010000005">
    <property type="protein sequence ID" value="MBB5183477.1"/>
    <property type="molecule type" value="Genomic_DNA"/>
</dbReference>
<dbReference type="InterPro" id="IPR051925">
    <property type="entry name" value="RNA-binding_domain"/>
</dbReference>
<name>A0A7W8CXK5_9FIRM</name>
<gene>
    <name evidence="4" type="ORF">HNQ47_001499</name>
</gene>
<evidence type="ECO:0000313" key="5">
    <source>
        <dbReference type="Proteomes" id="UP000539953"/>
    </source>
</evidence>
<dbReference type="SMART" id="SM01103">
    <property type="entry name" value="CRS1_YhbY"/>
    <property type="match status" value="1"/>
</dbReference>
<reference evidence="4 5" key="1">
    <citation type="submission" date="2020-08" db="EMBL/GenBank/DDBJ databases">
        <title>Genomic Encyclopedia of Type Strains, Phase IV (KMG-IV): sequencing the most valuable type-strain genomes for metagenomic binning, comparative biology and taxonomic classification.</title>
        <authorList>
            <person name="Goeker M."/>
        </authorList>
    </citation>
    <scope>NUCLEOTIDE SEQUENCE [LARGE SCALE GENOMIC DNA]</scope>
    <source>
        <strain evidence="4 5">DSM 25799</strain>
    </source>
</reference>
<protein>
    <submittedName>
        <fullName evidence="4">RNA-binding protein</fullName>
    </submittedName>
</protein>
<comment type="caution">
    <text evidence="4">The sequence shown here is derived from an EMBL/GenBank/DDBJ whole genome shotgun (WGS) entry which is preliminary data.</text>
</comment>
<proteinExistence type="predicted"/>
<dbReference type="SUPFAM" id="SSF75471">
    <property type="entry name" value="YhbY-like"/>
    <property type="match status" value="1"/>
</dbReference>
<dbReference type="Proteomes" id="UP000539953">
    <property type="component" value="Unassembled WGS sequence"/>
</dbReference>
<evidence type="ECO:0000256" key="2">
    <source>
        <dbReference type="PROSITE-ProRule" id="PRU00626"/>
    </source>
</evidence>
<dbReference type="InterPro" id="IPR001890">
    <property type="entry name" value="RNA-binding_CRM"/>
</dbReference>
<keyword evidence="5" id="KW-1185">Reference proteome</keyword>
<dbReference type="AlphaFoldDB" id="A0A7W8CXK5"/>
<dbReference type="GO" id="GO:0003723">
    <property type="term" value="F:RNA binding"/>
    <property type="evidence" value="ECO:0007669"/>
    <property type="project" value="UniProtKB-UniRule"/>
</dbReference>
<dbReference type="InterPro" id="IPR035920">
    <property type="entry name" value="YhbY-like_sf"/>
</dbReference>
<dbReference type="Gene3D" id="3.30.110.60">
    <property type="entry name" value="YhbY-like"/>
    <property type="match status" value="1"/>
</dbReference>
<evidence type="ECO:0000313" key="4">
    <source>
        <dbReference type="EMBL" id="MBB5183477.1"/>
    </source>
</evidence>
<sequence>MLRKNAQALRPIVQVGKDGIGENMIRSLNNALEARELVKCTLLKTSPVGSREAAIECAGRTHSEIIQIIGHTFVLYRRSDKNIMGLKK</sequence>
<organism evidence="4 5">
    <name type="scientific">Catenisphaera adipataccumulans</name>
    <dbReference type="NCBI Taxonomy" id="700500"/>
    <lineage>
        <taxon>Bacteria</taxon>
        <taxon>Bacillati</taxon>
        <taxon>Bacillota</taxon>
        <taxon>Erysipelotrichia</taxon>
        <taxon>Erysipelotrichales</taxon>
        <taxon>Erysipelotrichaceae</taxon>
        <taxon>Catenisphaera</taxon>
    </lineage>
</organism>
<evidence type="ECO:0000259" key="3">
    <source>
        <dbReference type="PROSITE" id="PS51295"/>
    </source>
</evidence>
<evidence type="ECO:0000256" key="1">
    <source>
        <dbReference type="ARBA" id="ARBA00022884"/>
    </source>
</evidence>
<accession>A0A7W8CXK5</accession>